<evidence type="ECO:0000313" key="1">
    <source>
        <dbReference type="EMBL" id="REH35835.1"/>
    </source>
</evidence>
<sequence length="77" mass="8859">MNTVRYTADIPMISDYKPEGTSVMLLDQELARIRLHEVRLVAEEQRLARRLSATARWRKVAGWAARRAERAAARHTA</sequence>
<dbReference type="OrthoDB" id="3697724at2"/>
<dbReference type="RefSeq" id="WP_116179883.1">
    <property type="nucleotide sequence ID" value="NZ_CP144375.1"/>
</dbReference>
<protein>
    <submittedName>
        <fullName evidence="1">Uncharacterized protein</fullName>
    </submittedName>
</protein>
<comment type="caution">
    <text evidence="1">The sequence shown here is derived from an EMBL/GenBank/DDBJ whole genome shotgun (WGS) entry which is preliminary data.</text>
</comment>
<dbReference type="EMBL" id="QUNO01000017">
    <property type="protein sequence ID" value="REH35835.1"/>
    <property type="molecule type" value="Genomic_DNA"/>
</dbReference>
<dbReference type="Proteomes" id="UP000256269">
    <property type="component" value="Unassembled WGS sequence"/>
</dbReference>
<dbReference type="AlphaFoldDB" id="A0A3E0GZR9"/>
<name>A0A3E0GZR9_9PSEU</name>
<accession>A0A3E0GZR9</accession>
<reference evidence="1 2" key="1">
    <citation type="submission" date="2018-08" db="EMBL/GenBank/DDBJ databases">
        <title>Genomic Encyclopedia of Archaeal and Bacterial Type Strains, Phase II (KMG-II): from individual species to whole genera.</title>
        <authorList>
            <person name="Goeker M."/>
        </authorList>
    </citation>
    <scope>NUCLEOTIDE SEQUENCE [LARGE SCALE GENOMIC DNA]</scope>
    <source>
        <strain evidence="1 2">DSM 45791</strain>
    </source>
</reference>
<keyword evidence="2" id="KW-1185">Reference proteome</keyword>
<gene>
    <name evidence="1" type="ORF">BCF44_117227</name>
</gene>
<proteinExistence type="predicted"/>
<evidence type="ECO:0000313" key="2">
    <source>
        <dbReference type="Proteomes" id="UP000256269"/>
    </source>
</evidence>
<organism evidence="1 2">
    <name type="scientific">Kutzneria buriramensis</name>
    <dbReference type="NCBI Taxonomy" id="1045776"/>
    <lineage>
        <taxon>Bacteria</taxon>
        <taxon>Bacillati</taxon>
        <taxon>Actinomycetota</taxon>
        <taxon>Actinomycetes</taxon>
        <taxon>Pseudonocardiales</taxon>
        <taxon>Pseudonocardiaceae</taxon>
        <taxon>Kutzneria</taxon>
    </lineage>
</organism>